<evidence type="ECO:0000313" key="3">
    <source>
        <dbReference type="EnsemblFungi" id="EJT74942"/>
    </source>
</evidence>
<dbReference type="OrthoDB" id="10462453at2759"/>
<keyword evidence="4" id="KW-1185">Reference proteome</keyword>
<dbReference type="AlphaFoldDB" id="J3P5J1"/>
<sequence>MPHSVKQDSSNKQHTVASYSNTAGAANNMAGFASQLDAMQAKTMMQVWHEERNPSNLTFSECTQLRGEVRSGGGGGSKKNGSRLVGLFSVWLPRLEALTNNPCGTTHRRK</sequence>
<gene>
    <name evidence="3" type="primary">20349238</name>
    <name evidence="2" type="ORF">GGTG_08780</name>
</gene>
<dbReference type="VEuPathDB" id="FungiDB:GGTG_08780"/>
<organism evidence="2">
    <name type="scientific">Gaeumannomyces tritici (strain R3-111a-1)</name>
    <name type="common">Wheat and barley take-all root rot fungus</name>
    <name type="synonym">Gaeumannomyces graminis var. tritici</name>
    <dbReference type="NCBI Taxonomy" id="644352"/>
    <lineage>
        <taxon>Eukaryota</taxon>
        <taxon>Fungi</taxon>
        <taxon>Dikarya</taxon>
        <taxon>Ascomycota</taxon>
        <taxon>Pezizomycotina</taxon>
        <taxon>Sordariomycetes</taxon>
        <taxon>Sordariomycetidae</taxon>
        <taxon>Magnaporthales</taxon>
        <taxon>Magnaporthaceae</taxon>
        <taxon>Gaeumannomyces</taxon>
    </lineage>
</organism>
<feature type="region of interest" description="Disordered" evidence="1">
    <location>
        <begin position="1"/>
        <end position="20"/>
    </location>
</feature>
<protein>
    <submittedName>
        <fullName evidence="2 3">Uncharacterized protein</fullName>
    </submittedName>
</protein>
<reference evidence="3" key="4">
    <citation type="journal article" date="2015" name="G3 (Bethesda)">
        <title>Genome sequences of three phytopathogenic species of the Magnaporthaceae family of fungi.</title>
        <authorList>
            <person name="Okagaki L.H."/>
            <person name="Nunes C.C."/>
            <person name="Sailsbery J."/>
            <person name="Clay B."/>
            <person name="Brown D."/>
            <person name="John T."/>
            <person name="Oh Y."/>
            <person name="Young N."/>
            <person name="Fitzgerald M."/>
            <person name="Haas B.J."/>
            <person name="Zeng Q."/>
            <person name="Young S."/>
            <person name="Adiconis X."/>
            <person name="Fan L."/>
            <person name="Levin J.Z."/>
            <person name="Mitchell T.K."/>
            <person name="Okubara P.A."/>
            <person name="Farman M.L."/>
            <person name="Kohn L.M."/>
            <person name="Birren B."/>
            <person name="Ma L.-J."/>
            <person name="Dean R.A."/>
        </authorList>
    </citation>
    <scope>NUCLEOTIDE SEQUENCE</scope>
    <source>
        <strain evidence="3">R3-111a-1</strain>
    </source>
</reference>
<dbReference type="Proteomes" id="UP000006039">
    <property type="component" value="Unassembled WGS sequence"/>
</dbReference>
<dbReference type="HOGENOM" id="CLU_2171241_0_0_1"/>
<accession>J3P5J1</accession>
<dbReference type="EnsemblFungi" id="EJT74942">
    <property type="protein sequence ID" value="EJT74942"/>
    <property type="gene ID" value="GGTG_08780"/>
</dbReference>
<dbReference type="eggNOG" id="ENOG502RNA9">
    <property type="taxonomic scope" value="Eukaryota"/>
</dbReference>
<feature type="compositionally biased region" description="Basic and acidic residues" evidence="1">
    <location>
        <begin position="1"/>
        <end position="11"/>
    </location>
</feature>
<evidence type="ECO:0000313" key="4">
    <source>
        <dbReference type="Proteomes" id="UP000006039"/>
    </source>
</evidence>
<evidence type="ECO:0000313" key="2">
    <source>
        <dbReference type="EMBL" id="EJT74942.1"/>
    </source>
</evidence>
<dbReference type="GeneID" id="20349238"/>
<proteinExistence type="predicted"/>
<reference evidence="3" key="5">
    <citation type="submission" date="2018-04" db="UniProtKB">
        <authorList>
            <consortium name="EnsemblFungi"/>
        </authorList>
    </citation>
    <scope>IDENTIFICATION</scope>
    <source>
        <strain evidence="3">R3-111a-1</strain>
    </source>
</reference>
<reference evidence="2" key="2">
    <citation type="submission" date="2010-07" db="EMBL/GenBank/DDBJ databases">
        <authorList>
            <consortium name="The Broad Institute Genome Sequencing Platform"/>
            <consortium name="Broad Institute Genome Sequencing Center for Infectious Disease"/>
            <person name="Ma L.-J."/>
            <person name="Dead R."/>
            <person name="Young S."/>
            <person name="Zeng Q."/>
            <person name="Koehrsen M."/>
            <person name="Alvarado L."/>
            <person name="Berlin A."/>
            <person name="Chapman S.B."/>
            <person name="Chen Z."/>
            <person name="Freedman E."/>
            <person name="Gellesch M."/>
            <person name="Goldberg J."/>
            <person name="Griggs A."/>
            <person name="Gujja S."/>
            <person name="Heilman E.R."/>
            <person name="Heiman D."/>
            <person name="Hepburn T."/>
            <person name="Howarth C."/>
            <person name="Jen D."/>
            <person name="Larson L."/>
            <person name="Mehta T."/>
            <person name="Neiman D."/>
            <person name="Pearson M."/>
            <person name="Roberts A."/>
            <person name="Saif S."/>
            <person name="Shea T."/>
            <person name="Shenoy N."/>
            <person name="Sisk P."/>
            <person name="Stolte C."/>
            <person name="Sykes S."/>
            <person name="Walk T."/>
            <person name="White J."/>
            <person name="Yandava C."/>
            <person name="Haas B."/>
            <person name="Nusbaum C."/>
            <person name="Birren B."/>
        </authorList>
    </citation>
    <scope>NUCLEOTIDE SEQUENCE</scope>
    <source>
        <strain evidence="2">R3-111a-1</strain>
    </source>
</reference>
<reference evidence="2" key="3">
    <citation type="submission" date="2010-09" db="EMBL/GenBank/DDBJ databases">
        <title>Annotation of Gaeumannomyces graminis var. tritici R3-111a-1.</title>
        <authorList>
            <consortium name="The Broad Institute Genome Sequencing Platform"/>
            <person name="Ma L.-J."/>
            <person name="Dead R."/>
            <person name="Young S.K."/>
            <person name="Zeng Q."/>
            <person name="Gargeya S."/>
            <person name="Fitzgerald M."/>
            <person name="Haas B."/>
            <person name="Abouelleil A."/>
            <person name="Alvarado L."/>
            <person name="Arachchi H.M."/>
            <person name="Berlin A."/>
            <person name="Brown A."/>
            <person name="Chapman S.B."/>
            <person name="Chen Z."/>
            <person name="Dunbar C."/>
            <person name="Freedman E."/>
            <person name="Gearin G."/>
            <person name="Gellesch M."/>
            <person name="Goldberg J."/>
            <person name="Griggs A."/>
            <person name="Gujja S."/>
            <person name="Heiman D."/>
            <person name="Howarth C."/>
            <person name="Larson L."/>
            <person name="Lui A."/>
            <person name="MacDonald P.J.P."/>
            <person name="Mehta T."/>
            <person name="Montmayeur A."/>
            <person name="Murphy C."/>
            <person name="Neiman D."/>
            <person name="Pearson M."/>
            <person name="Priest M."/>
            <person name="Roberts A."/>
            <person name="Saif S."/>
            <person name="Shea T."/>
            <person name="Shenoy N."/>
            <person name="Sisk P."/>
            <person name="Stolte C."/>
            <person name="Sykes S."/>
            <person name="Yandava C."/>
            <person name="Wortman J."/>
            <person name="Nusbaum C."/>
            <person name="Birren B."/>
        </authorList>
    </citation>
    <scope>NUCLEOTIDE SEQUENCE</scope>
    <source>
        <strain evidence="2">R3-111a-1</strain>
    </source>
</reference>
<evidence type="ECO:0000256" key="1">
    <source>
        <dbReference type="SAM" id="MobiDB-lite"/>
    </source>
</evidence>
<reference evidence="4" key="1">
    <citation type="submission" date="2010-07" db="EMBL/GenBank/DDBJ databases">
        <title>The genome sequence of Gaeumannomyces graminis var. tritici strain R3-111a-1.</title>
        <authorList>
            <consortium name="The Broad Institute Genome Sequencing Platform"/>
            <person name="Ma L.-J."/>
            <person name="Dead R."/>
            <person name="Young S."/>
            <person name="Zeng Q."/>
            <person name="Koehrsen M."/>
            <person name="Alvarado L."/>
            <person name="Berlin A."/>
            <person name="Chapman S.B."/>
            <person name="Chen Z."/>
            <person name="Freedman E."/>
            <person name="Gellesch M."/>
            <person name="Goldberg J."/>
            <person name="Griggs A."/>
            <person name="Gujja S."/>
            <person name="Heilman E.R."/>
            <person name="Heiman D."/>
            <person name="Hepburn T."/>
            <person name="Howarth C."/>
            <person name="Jen D."/>
            <person name="Larson L."/>
            <person name="Mehta T."/>
            <person name="Neiman D."/>
            <person name="Pearson M."/>
            <person name="Roberts A."/>
            <person name="Saif S."/>
            <person name="Shea T."/>
            <person name="Shenoy N."/>
            <person name="Sisk P."/>
            <person name="Stolte C."/>
            <person name="Sykes S."/>
            <person name="Walk T."/>
            <person name="White J."/>
            <person name="Yandava C."/>
            <person name="Haas B."/>
            <person name="Nusbaum C."/>
            <person name="Birren B."/>
        </authorList>
    </citation>
    <scope>NUCLEOTIDE SEQUENCE [LARGE SCALE GENOMIC DNA]</scope>
    <source>
        <strain evidence="4">R3-111a-1</strain>
    </source>
</reference>
<name>J3P5J1_GAET3</name>
<dbReference type="EMBL" id="GL385398">
    <property type="protein sequence ID" value="EJT74942.1"/>
    <property type="molecule type" value="Genomic_DNA"/>
</dbReference>
<dbReference type="RefSeq" id="XP_009224886.1">
    <property type="nucleotide sequence ID" value="XM_009226622.1"/>
</dbReference>